<dbReference type="InterPro" id="IPR007419">
    <property type="entry name" value="BFD-like_2Fe2S-bd_dom"/>
</dbReference>
<feature type="domain" description="BFD-like [2Fe-2S]-binding" evidence="9">
    <location>
        <begin position="3"/>
        <end position="50"/>
    </location>
</feature>
<dbReference type="KEGG" id="pect:BN1012_Phect600"/>
<protein>
    <recommendedName>
        <fullName evidence="7">Bacterioferritin-associated ferredoxin</fullName>
    </recommendedName>
</protein>
<keyword evidence="4" id="KW-0249">Electron transport</keyword>
<evidence type="ECO:0000259" key="9">
    <source>
        <dbReference type="Pfam" id="PF04324"/>
    </source>
</evidence>
<accession>X5MDV8</accession>
<keyword evidence="3" id="KW-0479">Metal-binding</keyword>
<evidence type="ECO:0000256" key="7">
    <source>
        <dbReference type="ARBA" id="ARBA00039386"/>
    </source>
</evidence>
<dbReference type="InterPro" id="IPR041854">
    <property type="entry name" value="BFD-like_2Fe2S-bd_dom_sf"/>
</dbReference>
<dbReference type="RefSeq" id="WP_043949669.1">
    <property type="nucleotide sequence ID" value="NZ_HG966617.1"/>
</dbReference>
<evidence type="ECO:0000256" key="1">
    <source>
        <dbReference type="ARBA" id="ARBA00022448"/>
    </source>
</evidence>
<evidence type="ECO:0000256" key="3">
    <source>
        <dbReference type="ARBA" id="ARBA00022723"/>
    </source>
</evidence>
<dbReference type="Pfam" id="PF04324">
    <property type="entry name" value="Fer2_BFD"/>
    <property type="match status" value="1"/>
</dbReference>
<dbReference type="HOGENOM" id="CLU_159205_3_2_5"/>
<name>X5MDV8_9HYPH</name>
<dbReference type="EMBL" id="HG966617">
    <property type="protein sequence ID" value="CDO58814.1"/>
    <property type="molecule type" value="Genomic_DNA"/>
</dbReference>
<evidence type="ECO:0000313" key="10">
    <source>
        <dbReference type="EMBL" id="CDO58814.1"/>
    </source>
</evidence>
<proteinExistence type="inferred from homology"/>
<dbReference type="PANTHER" id="PTHR37424:SF1">
    <property type="entry name" value="BACTERIOFERRITIN-ASSOCIATED FERREDOXIN"/>
    <property type="match status" value="1"/>
</dbReference>
<evidence type="ECO:0000256" key="5">
    <source>
        <dbReference type="ARBA" id="ARBA00023004"/>
    </source>
</evidence>
<dbReference type="Proteomes" id="UP000032160">
    <property type="component" value="Chromosome I"/>
</dbReference>
<evidence type="ECO:0000256" key="4">
    <source>
        <dbReference type="ARBA" id="ARBA00022982"/>
    </source>
</evidence>
<dbReference type="InterPro" id="IPR052371">
    <property type="entry name" value="BFD-associated_ferredoxin"/>
</dbReference>
<evidence type="ECO:0000256" key="2">
    <source>
        <dbReference type="ARBA" id="ARBA00022714"/>
    </source>
</evidence>
<dbReference type="GO" id="GO:0046872">
    <property type="term" value="F:metal ion binding"/>
    <property type="evidence" value="ECO:0007669"/>
    <property type="project" value="UniProtKB-KW"/>
</dbReference>
<dbReference type="OrthoDB" id="7428628at2"/>
<reference evidence="10 11" key="1">
    <citation type="journal article" date="2014" name="Front. Genet.">
        <title>Genome and metabolic network of "Candidatus Phaeomarinobacter ectocarpi" Ec32, a new candidate genus of Alphaproteobacteria frequently associated with brown algae.</title>
        <authorList>
            <person name="Dittami S.M."/>
            <person name="Barbeyron T."/>
            <person name="Boyen C."/>
            <person name="Cambefort J."/>
            <person name="Collet G."/>
            <person name="Delage L."/>
            <person name="Gobet A."/>
            <person name="Groisillier A."/>
            <person name="Leblanc C."/>
            <person name="Michel G."/>
            <person name="Scornet D."/>
            <person name="Siegel A."/>
            <person name="Tapia J.E."/>
            <person name="Tonon T."/>
        </authorList>
    </citation>
    <scope>NUCLEOTIDE SEQUENCE [LARGE SCALE GENOMIC DNA]</scope>
    <source>
        <strain evidence="10 11">Ec32</strain>
    </source>
</reference>
<keyword evidence="5" id="KW-0408">Iron</keyword>
<comment type="similarity">
    <text evidence="8">Belongs to the Bfd family.</text>
</comment>
<evidence type="ECO:0000256" key="6">
    <source>
        <dbReference type="ARBA" id="ARBA00023014"/>
    </source>
</evidence>
<keyword evidence="11" id="KW-1185">Reference proteome</keyword>
<dbReference type="STRING" id="1458461.BN1012_Phect600"/>
<organism evidence="10 11">
    <name type="scientific">Candidatus Phaeomarinibacter ectocarpi</name>
    <dbReference type="NCBI Taxonomy" id="1458461"/>
    <lineage>
        <taxon>Bacteria</taxon>
        <taxon>Pseudomonadati</taxon>
        <taxon>Pseudomonadota</taxon>
        <taxon>Alphaproteobacteria</taxon>
        <taxon>Hyphomicrobiales</taxon>
        <taxon>Parvibaculaceae</taxon>
        <taxon>Candidatus Phaeomarinibacter</taxon>
    </lineage>
</organism>
<keyword evidence="6" id="KW-0411">Iron-sulfur</keyword>
<evidence type="ECO:0000256" key="8">
    <source>
        <dbReference type="ARBA" id="ARBA00046332"/>
    </source>
</evidence>
<keyword evidence="1" id="KW-0813">Transport</keyword>
<dbReference type="GO" id="GO:0051537">
    <property type="term" value="F:2 iron, 2 sulfur cluster binding"/>
    <property type="evidence" value="ECO:0007669"/>
    <property type="project" value="UniProtKB-KW"/>
</dbReference>
<dbReference type="PANTHER" id="PTHR37424">
    <property type="entry name" value="BACTERIOFERRITIN-ASSOCIATED FERREDOXIN"/>
    <property type="match status" value="1"/>
</dbReference>
<sequence>MFVCSCNAYRDTQIADAARKGARTACEAYEALGNGPNCGGCLDTATKIVDQVHAARTASHAAFSNAAD</sequence>
<dbReference type="Gene3D" id="1.10.10.1100">
    <property type="entry name" value="BFD-like [2Fe-2S]-binding domain"/>
    <property type="match status" value="1"/>
</dbReference>
<evidence type="ECO:0000313" key="11">
    <source>
        <dbReference type="Proteomes" id="UP000032160"/>
    </source>
</evidence>
<dbReference type="AlphaFoldDB" id="X5MDV8"/>
<keyword evidence="2" id="KW-0001">2Fe-2S</keyword>
<gene>
    <name evidence="10" type="ORF">BN1012_Phect600</name>
</gene>